<evidence type="ECO:0000313" key="2">
    <source>
        <dbReference type="Proteomes" id="UP000301751"/>
    </source>
</evidence>
<comment type="caution">
    <text evidence="1">The sequence shown here is derived from an EMBL/GenBank/DDBJ whole genome shotgun (WGS) entry which is preliminary data.</text>
</comment>
<protein>
    <recommendedName>
        <fullName evidence="3">Baseplate protein J-like domain-containing protein</fullName>
    </recommendedName>
</protein>
<organism evidence="1 2">
    <name type="scientific">Pseudaquabacterium pictum</name>
    <dbReference type="NCBI Taxonomy" id="2315236"/>
    <lineage>
        <taxon>Bacteria</taxon>
        <taxon>Pseudomonadati</taxon>
        <taxon>Pseudomonadota</taxon>
        <taxon>Betaproteobacteria</taxon>
        <taxon>Burkholderiales</taxon>
        <taxon>Sphaerotilaceae</taxon>
        <taxon>Pseudaquabacterium</taxon>
    </lineage>
</organism>
<proteinExistence type="predicted"/>
<keyword evidence="2" id="KW-1185">Reference proteome</keyword>
<dbReference type="OrthoDB" id="9762853at2"/>
<dbReference type="EMBL" id="BJCL01000001">
    <property type="protein sequence ID" value="GCL60933.1"/>
    <property type="molecule type" value="Genomic_DNA"/>
</dbReference>
<gene>
    <name evidence="1" type="ORF">AQPW35_00140</name>
</gene>
<sequence>MDIPLHDGSSQAARLRPALDPAHAVLDSWSLADALAFARAYAAGLVAVDDSGADQGHWQALFPPVDGLVDAADATQRAATDTAAPDAWPQGADAVVARPPLALLLACLDLIGLTRSQLNQFSGRHLDYFYRDVLRMVAQPAVADRVHLLAQPDSRLARVRVPAGTLLRAGQDAAGQPRLFSTRDDLVASQVRVAALCSLRVHIRETGIAQASRQYLQGGTRQQAFLAMLRIALGAPNPGDPLPLPIFPGLPADPAPGQPPAEIDFDTLVQAQQVVDFVATGLGMPLFDDFRRLMQLRAQRVASDRADWAAINALLAEAGRRRDAAYQPPAAAPDDFHANLRAALGLDERAYARLYDQLPEVARIEDVHTLLTDRPEVQAFVTDTLRLTLPEFRSLMQTKLRVDGQWREIVSLLEAAGRRLQPALALTAAQRGLRDVDALLALTHGRPAWPLPAVASLQHLHQSFIAIEQYFGLSAEAFRFMMVVARRSLALPPTVLANTPADDADWARVHALLTEAFTTVQVRRRQQALLAAAEPRLRARAPLQALAAMVALATGAPLPLEAAWSRLTALGMAAADLAWLQALAEAAEAGTAPAAADWTQAALLLEQPQRQRPGGALGEPVQRIWHHAYPAGDARAVQPLAPVAEGAAPRWQPFGNLATARQRQPAVAPVLGLAFASPLLALAEGQRQITLVLGFDGDAASFDARALRALLAPADAAPLVAGFNPFEVQLSGPEGWLAPADLQLAWLRPGFDGYPAVAGIETGSLRALVLRCSLGEQQPAVQPPSLAVHGLQAAAPVLRLMLRPAWHAGFACHHSDYQALAGLQLRRLWLQVRVTGLAGLLLQNDQQVLDPKKPFEPFGMQPASGARLSIAHPELVGKALDSISFRGSWMGAPVSLKTHYANYPRALSAADFTVRVGLRDGAVFNTTKDPLPLFGDGDSPKALLLQPAGVAEPGRLQTEPPAPAVAAQAADWRRAWVWELAGDLQHAAYPAQALRLSAQLASAMAAGSKPVAENFVVNPPYTPKLKSLVADYTASCEQAAVPPPFVPAGAAQPPAQLHHVLPFGQVALGPDSGAEPGSAVPLLPDLPAQGELYIGLAGVQAPQRLSLLVQVAEGSADPEAPPEPVHWSVLDGGRWRSLQQGALEGSLLADGTRQLVNAGIVELQLPAVAPGLQMAVAPLLDDQPPPPGGLLWLRLRRQRAVEGVCDLVGLHPNAVLAERVDAALTGDDLGRALPPGQVTGPLEPVPGLAALAQPYSSFGGRPAEQGALFNTRVAERLRHRQRALTPWDYEHLVLGQFPQLYKVKCLRADARWQPEPGAVDLIVVPDITQRQPFDPFAPRASAELIADITAFLADKLPASARLRVRNAHFIPVKVRCGVRFMPGTDEGWCRQQLNDDLNRFLSPWAYADGADLVIGGSLYANSILHYIETRPYVDYIAGLRLFTGDQGRFTLVPDQPVHAITPQRADAVLVAADQHEFDVIAANDQRVQGFEGIGSMRIELDFSIA</sequence>
<evidence type="ECO:0000313" key="1">
    <source>
        <dbReference type="EMBL" id="GCL60933.1"/>
    </source>
</evidence>
<dbReference type="Proteomes" id="UP000301751">
    <property type="component" value="Unassembled WGS sequence"/>
</dbReference>
<reference evidence="2" key="1">
    <citation type="submission" date="2019-03" db="EMBL/GenBank/DDBJ databases">
        <title>Aquabacterium pictum sp.nov., the first bacteriochlorophyll a-containing freshwater bacterium in the genus Aquabacterium of the class Betaproteobacteria.</title>
        <authorList>
            <person name="Hirose S."/>
            <person name="Tank M."/>
            <person name="Hara E."/>
            <person name="Tamaki H."/>
            <person name="Takaichi S."/>
            <person name="Haruta S."/>
            <person name="Hanada S."/>
        </authorList>
    </citation>
    <scope>NUCLEOTIDE SEQUENCE [LARGE SCALE GENOMIC DNA]</scope>
    <source>
        <strain evidence="2">W35</strain>
    </source>
</reference>
<evidence type="ECO:0008006" key="3">
    <source>
        <dbReference type="Google" id="ProtNLM"/>
    </source>
</evidence>
<accession>A0A480AHP9</accession>
<name>A0A480AHP9_9BURK</name>
<dbReference type="RefSeq" id="WP_154694072.1">
    <property type="nucleotide sequence ID" value="NZ_BJCL01000001.1"/>
</dbReference>